<dbReference type="InterPro" id="IPR053185">
    <property type="entry name" value="SET_domain_protein"/>
</dbReference>
<dbReference type="Proteomes" id="UP000256964">
    <property type="component" value="Unassembled WGS sequence"/>
</dbReference>
<dbReference type="InterPro" id="IPR046341">
    <property type="entry name" value="SET_dom_sf"/>
</dbReference>
<organism evidence="2 3">
    <name type="scientific">Lentinus brumalis</name>
    <dbReference type="NCBI Taxonomy" id="2498619"/>
    <lineage>
        <taxon>Eukaryota</taxon>
        <taxon>Fungi</taxon>
        <taxon>Dikarya</taxon>
        <taxon>Basidiomycota</taxon>
        <taxon>Agaricomycotina</taxon>
        <taxon>Agaricomycetes</taxon>
        <taxon>Polyporales</taxon>
        <taxon>Polyporaceae</taxon>
        <taxon>Lentinus</taxon>
    </lineage>
</organism>
<dbReference type="CDD" id="cd20071">
    <property type="entry name" value="SET_SMYD"/>
    <property type="match status" value="1"/>
</dbReference>
<dbReference type="PROSITE" id="PS50280">
    <property type="entry name" value="SET"/>
    <property type="match status" value="1"/>
</dbReference>
<dbReference type="Gene3D" id="1.10.220.160">
    <property type="match status" value="1"/>
</dbReference>
<gene>
    <name evidence="2" type="ORF">OH76DRAFT_1362079</name>
</gene>
<dbReference type="PANTHER" id="PTHR47332">
    <property type="entry name" value="SET DOMAIN-CONTAINING PROTEIN 5"/>
    <property type="match status" value="1"/>
</dbReference>
<sequence>MLDALRAQYPGWPQPFTPPPPVYKIVPIEGTGLGMVATEDIAGGATIARERPIFLMPRVIPASPAERRRIDDSVVRMLHSENRRAFYALKNAQGNAAPSEVRGIMGTNSFEAGPFPTYPARYAGMARDMSRANHSCSPNATHSFDPATLTHVLRAFHSIRAGEEVTISYLSDTLVSYEARQEELSCGYHFKCGCKVCRLSGEARMVSAISRRVIRERTYPGPMREDEAAFEVWLSNAVRRNASARDPSKGMSLQLPEMDALVWASMEQEGCYEPGLWELVLERLVKASAVLENEDAVRHYAKKAAELRTAQSGSDGGWYAVAENPRQTEWWAKRSM</sequence>
<feature type="domain" description="SET" evidence="1">
    <location>
        <begin position="18"/>
        <end position="170"/>
    </location>
</feature>
<proteinExistence type="predicted"/>
<dbReference type="AlphaFoldDB" id="A0A371CR78"/>
<dbReference type="OrthoDB" id="2756512at2759"/>
<evidence type="ECO:0000313" key="3">
    <source>
        <dbReference type="Proteomes" id="UP000256964"/>
    </source>
</evidence>
<dbReference type="Gene3D" id="2.170.270.10">
    <property type="entry name" value="SET domain"/>
    <property type="match status" value="1"/>
</dbReference>
<protein>
    <submittedName>
        <fullName evidence="2">SET domain-containing protein</fullName>
    </submittedName>
</protein>
<dbReference type="STRING" id="139420.A0A371CR78"/>
<evidence type="ECO:0000313" key="2">
    <source>
        <dbReference type="EMBL" id="RDX42791.1"/>
    </source>
</evidence>
<dbReference type="PANTHER" id="PTHR47332:SF4">
    <property type="entry name" value="SET DOMAIN-CONTAINING PROTEIN 5"/>
    <property type="match status" value="1"/>
</dbReference>
<dbReference type="SUPFAM" id="SSF82199">
    <property type="entry name" value="SET domain"/>
    <property type="match status" value="1"/>
</dbReference>
<accession>A0A371CR78</accession>
<dbReference type="InterPro" id="IPR001214">
    <property type="entry name" value="SET_dom"/>
</dbReference>
<reference evidence="2 3" key="1">
    <citation type="journal article" date="2018" name="Biotechnol. Biofuels">
        <title>Integrative visual omics of the white-rot fungus Polyporus brumalis exposes the biotechnological potential of its oxidative enzymes for delignifying raw plant biomass.</title>
        <authorList>
            <person name="Miyauchi S."/>
            <person name="Rancon A."/>
            <person name="Drula E."/>
            <person name="Hage H."/>
            <person name="Chaduli D."/>
            <person name="Favel A."/>
            <person name="Grisel S."/>
            <person name="Henrissat B."/>
            <person name="Herpoel-Gimbert I."/>
            <person name="Ruiz-Duenas F.J."/>
            <person name="Chevret D."/>
            <person name="Hainaut M."/>
            <person name="Lin J."/>
            <person name="Wang M."/>
            <person name="Pangilinan J."/>
            <person name="Lipzen A."/>
            <person name="Lesage-Meessen L."/>
            <person name="Navarro D."/>
            <person name="Riley R."/>
            <person name="Grigoriev I.V."/>
            <person name="Zhou S."/>
            <person name="Raouche S."/>
            <person name="Rosso M.N."/>
        </authorList>
    </citation>
    <scope>NUCLEOTIDE SEQUENCE [LARGE SCALE GENOMIC DNA]</scope>
    <source>
        <strain evidence="2 3">BRFM 1820</strain>
    </source>
</reference>
<evidence type="ECO:0000259" key="1">
    <source>
        <dbReference type="PROSITE" id="PS50280"/>
    </source>
</evidence>
<dbReference type="EMBL" id="KZ857476">
    <property type="protein sequence ID" value="RDX42791.1"/>
    <property type="molecule type" value="Genomic_DNA"/>
</dbReference>
<keyword evidence="3" id="KW-1185">Reference proteome</keyword>
<dbReference type="SMART" id="SM00317">
    <property type="entry name" value="SET"/>
    <property type="match status" value="1"/>
</dbReference>
<name>A0A371CR78_9APHY</name>
<dbReference type="Pfam" id="PF00856">
    <property type="entry name" value="SET"/>
    <property type="match status" value="1"/>
</dbReference>